<gene>
    <name evidence="2" type="ORF">MELIAE_LOCUS3966</name>
</gene>
<dbReference type="Pfam" id="PF04937">
    <property type="entry name" value="DUF659"/>
    <property type="match status" value="1"/>
</dbReference>
<dbReference type="InterPro" id="IPR007021">
    <property type="entry name" value="DUF659"/>
</dbReference>
<accession>A0A9P0B093</accession>
<reference evidence="2" key="1">
    <citation type="submission" date="2021-12" db="EMBL/GenBank/DDBJ databases">
        <authorList>
            <person name="King R."/>
        </authorList>
    </citation>
    <scope>NUCLEOTIDE SEQUENCE</scope>
</reference>
<dbReference type="EMBL" id="OV121133">
    <property type="protein sequence ID" value="CAH0551329.1"/>
    <property type="molecule type" value="Genomic_DNA"/>
</dbReference>
<protein>
    <recommendedName>
        <fullName evidence="1">DUF659 domain-containing protein</fullName>
    </recommendedName>
</protein>
<evidence type="ECO:0000313" key="2">
    <source>
        <dbReference type="EMBL" id="CAH0551329.1"/>
    </source>
</evidence>
<proteinExistence type="predicted"/>
<dbReference type="OrthoDB" id="6343941at2759"/>
<dbReference type="PANTHER" id="PTHR21261">
    <property type="entry name" value="BEAT PROTEIN"/>
    <property type="match status" value="1"/>
</dbReference>
<dbReference type="InterPro" id="IPR036179">
    <property type="entry name" value="Ig-like_dom_sf"/>
</dbReference>
<keyword evidence="3" id="KW-1185">Reference proteome</keyword>
<organism evidence="2 3">
    <name type="scientific">Brassicogethes aeneus</name>
    <name type="common">Rape pollen beetle</name>
    <name type="synonym">Meligethes aeneus</name>
    <dbReference type="NCBI Taxonomy" id="1431903"/>
    <lineage>
        <taxon>Eukaryota</taxon>
        <taxon>Metazoa</taxon>
        <taxon>Ecdysozoa</taxon>
        <taxon>Arthropoda</taxon>
        <taxon>Hexapoda</taxon>
        <taxon>Insecta</taxon>
        <taxon>Pterygota</taxon>
        <taxon>Neoptera</taxon>
        <taxon>Endopterygota</taxon>
        <taxon>Coleoptera</taxon>
        <taxon>Polyphaga</taxon>
        <taxon>Cucujiformia</taxon>
        <taxon>Nitidulidae</taxon>
        <taxon>Meligethinae</taxon>
        <taxon>Brassicogethes</taxon>
    </lineage>
</organism>
<dbReference type="PANTHER" id="PTHR21261:SF17">
    <property type="entry name" value="BEAT VI"/>
    <property type="match status" value="1"/>
</dbReference>
<dbReference type="Proteomes" id="UP001154078">
    <property type="component" value="Chromosome 2"/>
</dbReference>
<feature type="domain" description="DUF659" evidence="1">
    <location>
        <begin position="77"/>
        <end position="134"/>
    </location>
</feature>
<evidence type="ECO:0000313" key="3">
    <source>
        <dbReference type="Proteomes" id="UP001154078"/>
    </source>
</evidence>
<dbReference type="InterPro" id="IPR012337">
    <property type="entry name" value="RNaseH-like_sf"/>
</dbReference>
<dbReference type="AlphaFoldDB" id="A0A9P0B093"/>
<dbReference type="SUPFAM" id="SSF53098">
    <property type="entry name" value="Ribonuclease H-like"/>
    <property type="match status" value="1"/>
</dbReference>
<sequence>MSPAGICSCKSLKGMRLNVPRAIRVGHSVTLGCEYDLEEAPLYSVKWYRDGDEFYRYVPKEAPPTRVFTLSGLHVDVSIVTDNAAAMKGSWAIIQETYPHILAYGCLAHGLNLLAKDFAKIPTVKMVINSAKDIVKFFNNKHLPKGVVKPKKH</sequence>
<dbReference type="SUPFAM" id="SSF48726">
    <property type="entry name" value="Immunoglobulin"/>
    <property type="match status" value="1"/>
</dbReference>
<evidence type="ECO:0000259" key="1">
    <source>
        <dbReference type="Pfam" id="PF04937"/>
    </source>
</evidence>
<name>A0A9P0B093_BRAAE</name>